<name>A0AA35XJC6_GEOBA</name>
<proteinExistence type="predicted"/>
<evidence type="ECO:0000313" key="1">
    <source>
        <dbReference type="EMBL" id="CAI8053052.1"/>
    </source>
</evidence>
<accession>A0AA35XJC6</accession>
<sequence>MSANEPADGLDIIRNAQNIISKKGQLLLLQKVSKHQFVHKIAECVGWKKLWDHALDHGPSVIKGMKNLQTNPG</sequence>
<evidence type="ECO:0000313" key="2">
    <source>
        <dbReference type="Proteomes" id="UP001174909"/>
    </source>
</evidence>
<dbReference type="Proteomes" id="UP001174909">
    <property type="component" value="Unassembled WGS sequence"/>
</dbReference>
<keyword evidence="2" id="KW-1185">Reference proteome</keyword>
<comment type="caution">
    <text evidence="1">The sequence shown here is derived from an EMBL/GenBank/DDBJ whole genome shotgun (WGS) entry which is preliminary data.</text>
</comment>
<gene>
    <name evidence="1" type="ORF">GBAR_LOCUS29018</name>
</gene>
<reference evidence="1" key="1">
    <citation type="submission" date="2023-03" db="EMBL/GenBank/DDBJ databases">
        <authorList>
            <person name="Steffen K."/>
            <person name="Cardenas P."/>
        </authorList>
    </citation>
    <scope>NUCLEOTIDE SEQUENCE</scope>
</reference>
<organism evidence="1 2">
    <name type="scientific">Geodia barretti</name>
    <name type="common">Barrett's horny sponge</name>
    <dbReference type="NCBI Taxonomy" id="519541"/>
    <lineage>
        <taxon>Eukaryota</taxon>
        <taxon>Metazoa</taxon>
        <taxon>Porifera</taxon>
        <taxon>Demospongiae</taxon>
        <taxon>Heteroscleromorpha</taxon>
        <taxon>Tetractinellida</taxon>
        <taxon>Astrophorina</taxon>
        <taxon>Geodiidae</taxon>
        <taxon>Geodia</taxon>
    </lineage>
</organism>
<dbReference type="AlphaFoldDB" id="A0AA35XJC6"/>
<protein>
    <submittedName>
        <fullName evidence="1">Uncharacterized protein</fullName>
    </submittedName>
</protein>
<dbReference type="EMBL" id="CASHTH010004063">
    <property type="protein sequence ID" value="CAI8053052.1"/>
    <property type="molecule type" value="Genomic_DNA"/>
</dbReference>